<evidence type="ECO:0000256" key="4">
    <source>
        <dbReference type="ARBA" id="ARBA00022723"/>
    </source>
</evidence>
<dbReference type="PANTHER" id="PTHR18896">
    <property type="entry name" value="PHOSPHOLIPASE D"/>
    <property type="match status" value="1"/>
</dbReference>
<dbReference type="InterPro" id="IPR001736">
    <property type="entry name" value="PLipase_D/transphosphatidylase"/>
</dbReference>
<dbReference type="GO" id="GO:0009395">
    <property type="term" value="P:phospholipid catabolic process"/>
    <property type="evidence" value="ECO:0007669"/>
    <property type="project" value="TreeGrafter"/>
</dbReference>
<evidence type="ECO:0000259" key="12">
    <source>
        <dbReference type="PROSITE" id="PS50035"/>
    </source>
</evidence>
<feature type="domain" description="PLD phosphodiesterase" evidence="12">
    <location>
        <begin position="447"/>
        <end position="486"/>
    </location>
</feature>
<dbReference type="Pfam" id="PF00168">
    <property type="entry name" value="C2"/>
    <property type="match status" value="1"/>
</dbReference>
<reference evidence="13" key="1">
    <citation type="submission" date="2016-03" db="EMBL/GenBank/DDBJ databases">
        <title>Mechanisms controlling the formation of the plant cell surface in tip-growing cells are functionally conserved among land plants.</title>
        <authorList>
            <person name="Honkanen S."/>
            <person name="Jones V.A."/>
            <person name="Morieri G."/>
            <person name="Champion C."/>
            <person name="Hetherington A.J."/>
            <person name="Kelly S."/>
            <person name="Saint-Marcoux D."/>
            <person name="Proust H."/>
            <person name="Prescott H."/>
            <person name="Dolan L."/>
        </authorList>
    </citation>
    <scope>NUCLEOTIDE SEQUENCE [LARGE SCALE GENOMIC DNA]</scope>
    <source>
        <tissue evidence="13">Whole gametophyte</tissue>
    </source>
</reference>
<feature type="domain" description="PLD phosphodiesterase" evidence="12">
    <location>
        <begin position="775"/>
        <end position="802"/>
    </location>
</feature>
<evidence type="ECO:0000256" key="7">
    <source>
        <dbReference type="ARBA" id="ARBA00022837"/>
    </source>
</evidence>
<evidence type="ECO:0000256" key="8">
    <source>
        <dbReference type="ARBA" id="ARBA00022963"/>
    </source>
</evidence>
<evidence type="ECO:0000256" key="1">
    <source>
        <dbReference type="ARBA" id="ARBA00000798"/>
    </source>
</evidence>
<evidence type="ECO:0000256" key="3">
    <source>
        <dbReference type="ARBA" id="ARBA00010683"/>
    </source>
</evidence>
<dbReference type="SUPFAM" id="SSF49562">
    <property type="entry name" value="C2 domain (Calcium/lipid-binding domain, CaLB)"/>
    <property type="match status" value="1"/>
</dbReference>
<comment type="caution">
    <text evidence="13">The sequence shown here is derived from an EMBL/GenBank/DDBJ whole genome shotgun (WGS) entry which is preliminary data.</text>
</comment>
<evidence type="ECO:0000256" key="9">
    <source>
        <dbReference type="ARBA" id="ARBA00023098"/>
    </source>
</evidence>
<dbReference type="InterPro" id="IPR015679">
    <property type="entry name" value="PLipase_D_fam"/>
</dbReference>
<keyword evidence="5" id="KW-0677">Repeat</keyword>
<dbReference type="SMART" id="SM00155">
    <property type="entry name" value="PLDc"/>
    <property type="match status" value="2"/>
</dbReference>
<evidence type="ECO:0000259" key="11">
    <source>
        <dbReference type="PROSITE" id="PS50004"/>
    </source>
</evidence>
<dbReference type="SMART" id="SM00239">
    <property type="entry name" value="C2"/>
    <property type="match status" value="1"/>
</dbReference>
<dbReference type="InterPro" id="IPR000008">
    <property type="entry name" value="C2_dom"/>
</dbReference>
<dbReference type="EMBL" id="LVLJ01000139">
    <property type="protein sequence ID" value="OAE35552.1"/>
    <property type="molecule type" value="Genomic_DNA"/>
</dbReference>
<evidence type="ECO:0000256" key="2">
    <source>
        <dbReference type="ARBA" id="ARBA00001913"/>
    </source>
</evidence>
<feature type="domain" description="C2" evidence="11">
    <location>
        <begin position="107"/>
        <end position="243"/>
    </location>
</feature>
<dbReference type="GO" id="GO:0046470">
    <property type="term" value="P:phosphatidylcholine metabolic process"/>
    <property type="evidence" value="ECO:0007669"/>
    <property type="project" value="InterPro"/>
</dbReference>
<dbReference type="GO" id="GO:0005886">
    <property type="term" value="C:plasma membrane"/>
    <property type="evidence" value="ECO:0007669"/>
    <property type="project" value="TreeGrafter"/>
</dbReference>
<evidence type="ECO:0000313" key="13">
    <source>
        <dbReference type="EMBL" id="OAE35552.1"/>
    </source>
</evidence>
<dbReference type="SUPFAM" id="SSF56024">
    <property type="entry name" value="Phospholipase D/nuclease"/>
    <property type="match status" value="2"/>
</dbReference>
<evidence type="ECO:0000256" key="10">
    <source>
        <dbReference type="PIRNR" id="PIRNR036470"/>
    </source>
</evidence>
<dbReference type="PROSITE" id="PS50004">
    <property type="entry name" value="C2"/>
    <property type="match status" value="1"/>
</dbReference>
<dbReference type="Pfam" id="PF12357">
    <property type="entry name" value="PLD_C"/>
    <property type="match status" value="1"/>
</dbReference>
<dbReference type="Pfam" id="PF00614">
    <property type="entry name" value="PLDc"/>
    <property type="match status" value="1"/>
</dbReference>
<comment type="catalytic activity">
    <reaction evidence="1 10">
        <text>a 1,2-diacyl-sn-glycero-3-phosphocholine + H2O = a 1,2-diacyl-sn-glycero-3-phosphate + choline + H(+)</text>
        <dbReference type="Rhea" id="RHEA:14445"/>
        <dbReference type="ChEBI" id="CHEBI:15354"/>
        <dbReference type="ChEBI" id="CHEBI:15377"/>
        <dbReference type="ChEBI" id="CHEBI:15378"/>
        <dbReference type="ChEBI" id="CHEBI:57643"/>
        <dbReference type="ChEBI" id="CHEBI:58608"/>
        <dbReference type="EC" id="3.1.4.4"/>
    </reaction>
</comment>
<gene>
    <name evidence="13" type="ORF">AXG93_104s1030</name>
</gene>
<keyword evidence="14" id="KW-1185">Reference proteome</keyword>
<organism evidence="13 14">
    <name type="scientific">Marchantia polymorpha subsp. ruderalis</name>
    <dbReference type="NCBI Taxonomy" id="1480154"/>
    <lineage>
        <taxon>Eukaryota</taxon>
        <taxon>Viridiplantae</taxon>
        <taxon>Streptophyta</taxon>
        <taxon>Embryophyta</taxon>
        <taxon>Marchantiophyta</taxon>
        <taxon>Marchantiopsida</taxon>
        <taxon>Marchantiidae</taxon>
        <taxon>Marchantiales</taxon>
        <taxon>Marchantiaceae</taxon>
        <taxon>Marchantia</taxon>
    </lineage>
</organism>
<accession>A0A176WTE8</accession>
<dbReference type="Gene3D" id="3.30.870.10">
    <property type="entry name" value="Endonuclease Chain A"/>
    <property type="match status" value="2"/>
</dbReference>
<dbReference type="PANTHER" id="PTHR18896:SF115">
    <property type="entry name" value="PHOSPHOLIPASE D ALPHA 1"/>
    <property type="match status" value="1"/>
</dbReference>
<dbReference type="GO" id="GO:0004630">
    <property type="term" value="F:phospholipase D activity"/>
    <property type="evidence" value="ECO:0007669"/>
    <property type="project" value="UniProtKB-EC"/>
</dbReference>
<dbReference type="PIRSF" id="PIRSF036470">
    <property type="entry name" value="PLD_plant"/>
    <property type="match status" value="1"/>
</dbReference>
<dbReference type="InterPro" id="IPR011402">
    <property type="entry name" value="PLipase_D_pln"/>
</dbReference>
<proteinExistence type="inferred from homology"/>
<comment type="similarity">
    <text evidence="3 10">Belongs to the phospholipase D family. C2-PLD subfamily.</text>
</comment>
<keyword evidence="6 10" id="KW-0378">Hydrolase</keyword>
<dbReference type="PROSITE" id="PS50035">
    <property type="entry name" value="PLD"/>
    <property type="match status" value="2"/>
</dbReference>
<name>A0A176WTE8_MARPO</name>
<keyword evidence="4" id="KW-0479">Metal-binding</keyword>
<dbReference type="InterPro" id="IPR024632">
    <property type="entry name" value="PLipase_D_C"/>
</dbReference>
<dbReference type="InterPro" id="IPR035892">
    <property type="entry name" value="C2_domain_sf"/>
</dbReference>
<dbReference type="AlphaFoldDB" id="A0A176WTE8"/>
<keyword evidence="9" id="KW-0443">Lipid metabolism</keyword>
<dbReference type="GO" id="GO:0005509">
    <property type="term" value="F:calcium ion binding"/>
    <property type="evidence" value="ECO:0007669"/>
    <property type="project" value="InterPro"/>
</dbReference>
<evidence type="ECO:0000256" key="6">
    <source>
        <dbReference type="ARBA" id="ARBA00022801"/>
    </source>
</evidence>
<keyword evidence="8 10" id="KW-0442">Lipid degradation</keyword>
<sequence length="934" mass="106103">MVDAAKSTVPVISGLVVATLAASWKIRNERPAFSLDKRTGPIRVDRSYPDTFRGFKFLRGLAGEKQVKEAVAEQLWLTSWCTAFYMSQSMKPTGWLMQTEQLELSPPVSKRIAAVSECQLRRSVVIGVYIVFLVMLKGLMKKDSRFFDRVWQGLEDTIGLGRGKSRLYAAVDLGPSRVGRTRIIEREPVHPVWNESFRIYAAHEVSDVVITVKDDNMIGATTIGRAKVPVTEVLSQRTIDDWYDLFTDSGDPVKGGEARVRFRMRFYAAVDDPHWSRGILDPRYDGVPYTFFPQRRGCRVTLYQDAHMPNGFLEKISLADGRIKQPTHCWEDAYRMIMGARHMIYVAGWSVYTEITLIRDEDRMIEGAQGVTLGQLLKRRADEGVRVNILVWDDRTSNMIMGAKGVMGTHDEDTFNYFQNTNVNCILCPRNPDTSALSITQSLQGGTMFTHHQKTLIVDAPLPWGHETGQRRIVSMVGGLDLCNGRYDTPNHPLFSSLHDIHKGDFYQGCFKTAMIDNGGPRQPWHDIHGRVEGEIAWDVLYNFEQRWRKQAGRRNQEKLVPIVRTDDMVTPCPVLAEGDHDSWNVQLFRSIDSGAVTFPESPDEAARSGLVSGKDLVIDRSIQDAYINAIRRARDFIYIENQYFLGSAFGWDERSDVKAHHLVPMEIALKIVSKIMAGERFSVYVVIPMWPEGDPESVTLAVQSILFWQHCTMQMMYKRIAAALHAVGSEETPKDYLSFFCLGNRETYKEGEFKQVNKPLPGSNYQRSQDSRRFMIYVHSKMMIVDDEYIIVGSANINERSMHGSRDSEIAFGAYQPFHIAGMPDLPHGEVHGFRMALWYEHMRRIDNVFLRPESLECIQHVNAMGDKFWNQYAQDEPCDIEGHLLTYPVTVGQDGEVAAFHDAQYFPDTNAFVVGTHGITAKSMPLPTILTT</sequence>
<comment type="cofactor">
    <cofactor evidence="2 10">
        <name>Ca(2+)</name>
        <dbReference type="ChEBI" id="CHEBI:29108"/>
    </cofactor>
</comment>
<evidence type="ECO:0000256" key="5">
    <source>
        <dbReference type="ARBA" id="ARBA00022737"/>
    </source>
</evidence>
<comment type="function">
    <text evidence="10">Hydrolyzes glycerol-phospholipids at the terminal phosphodiesteric bond.</text>
</comment>
<keyword evidence="7 10" id="KW-0106">Calcium</keyword>
<dbReference type="Proteomes" id="UP000077202">
    <property type="component" value="Unassembled WGS sequence"/>
</dbReference>
<evidence type="ECO:0000313" key="14">
    <source>
        <dbReference type="Proteomes" id="UP000077202"/>
    </source>
</evidence>
<dbReference type="Gene3D" id="2.60.40.150">
    <property type="entry name" value="C2 domain"/>
    <property type="match status" value="1"/>
</dbReference>
<dbReference type="EC" id="3.1.4.4" evidence="10"/>
<protein>
    <recommendedName>
        <fullName evidence="10">Phospholipase D</fullName>
        <ecNumber evidence="10">3.1.4.4</ecNumber>
    </recommendedName>
</protein>